<keyword evidence="2" id="KW-0645">Protease</keyword>
<evidence type="ECO:0000256" key="1">
    <source>
        <dbReference type="SAM" id="Phobius"/>
    </source>
</evidence>
<dbReference type="GO" id="GO:0006508">
    <property type="term" value="P:proteolysis"/>
    <property type="evidence" value="ECO:0007669"/>
    <property type="project" value="UniProtKB-KW"/>
</dbReference>
<dbReference type="HOGENOM" id="CLU_3342124_0_0_9"/>
<evidence type="ECO:0000313" key="2">
    <source>
        <dbReference type="EMBL" id="ACA45639.1"/>
    </source>
</evidence>
<dbReference type="Proteomes" id="UP000008541">
    <property type="component" value="Chromosome"/>
</dbReference>
<proteinExistence type="predicted"/>
<reference evidence="2 3" key="1">
    <citation type="journal article" date="2007" name="PLoS ONE">
        <title>Analysis of the neurotoxin complex genes in Clostridium botulinum A1-A4 and B1 strains: BoNT/A3, /Ba4 and /B1 clusters are located within plasmids.</title>
        <authorList>
            <person name="Smith T.J."/>
            <person name="Hill K.K."/>
            <person name="Foley B.T."/>
            <person name="Detter J.C."/>
            <person name="Munk A.C."/>
            <person name="Bruce D.C."/>
            <person name="Doggett N.A."/>
            <person name="Smith L.A."/>
            <person name="Marks J.D."/>
            <person name="Xie G."/>
            <person name="Brettin T.S."/>
        </authorList>
    </citation>
    <scope>NUCLEOTIDE SEQUENCE [LARGE SCALE GENOMIC DNA]</scope>
    <source>
        <strain evidence="3">Okra / Type B1</strain>
    </source>
</reference>
<keyword evidence="1" id="KW-0812">Transmembrane</keyword>
<accession>B1IF52</accession>
<dbReference type="GO" id="GO:0008233">
    <property type="term" value="F:peptidase activity"/>
    <property type="evidence" value="ECO:0007669"/>
    <property type="project" value="UniProtKB-KW"/>
</dbReference>
<dbReference type="RefSeq" id="WP_004451280.1">
    <property type="nucleotide sequence ID" value="NC_010516.1"/>
</dbReference>
<gene>
    <name evidence="2" type="ordered locus">CLD_0209</name>
</gene>
<keyword evidence="2" id="KW-0378">Hydrolase</keyword>
<dbReference type="AlphaFoldDB" id="B1IF52"/>
<sequence>MDKSEVTESNFELSVLGALAIMMFTIVAVNFFLFIVI</sequence>
<dbReference type="EMBL" id="CP000939">
    <property type="protein sequence ID" value="ACA45639.1"/>
    <property type="molecule type" value="Genomic_DNA"/>
</dbReference>
<name>B1IF52_CLOBK</name>
<protein>
    <submittedName>
        <fullName evidence="2">CAAX amino terminal protease family protein</fullName>
    </submittedName>
</protein>
<feature type="transmembrane region" description="Helical" evidence="1">
    <location>
        <begin position="15"/>
        <end position="36"/>
    </location>
</feature>
<evidence type="ECO:0000313" key="3">
    <source>
        <dbReference type="Proteomes" id="UP000008541"/>
    </source>
</evidence>
<keyword evidence="1" id="KW-0472">Membrane</keyword>
<keyword evidence="1" id="KW-1133">Transmembrane helix</keyword>
<organism evidence="2 3">
    <name type="scientific">Clostridium botulinum (strain Okra / Type B1)</name>
    <dbReference type="NCBI Taxonomy" id="498213"/>
    <lineage>
        <taxon>Bacteria</taxon>
        <taxon>Bacillati</taxon>
        <taxon>Bacillota</taxon>
        <taxon>Clostridia</taxon>
        <taxon>Eubacteriales</taxon>
        <taxon>Clostridiaceae</taxon>
        <taxon>Clostridium</taxon>
    </lineage>
</organism>
<dbReference type="KEGG" id="cbb:CLD_0209"/>